<evidence type="ECO:0000313" key="1">
    <source>
        <dbReference type="EMBL" id="CDN35553.1"/>
    </source>
</evidence>
<name>W8Y2F3_BACTU</name>
<accession>W8Y2F3</accession>
<dbReference type="RefSeq" id="WP_030025464.1">
    <property type="nucleotide sequence ID" value="NZ_HG810017.1"/>
</dbReference>
<sequence length="181" mass="20835">MFFSGNAIILSTNLSKYNLNLSNKSFESNGEFYSITLFHDELDTGIINWSKSFNLGAMVTINFIRMDDFFVLFTSSTQNYIYMKEILKKIISPDIEISLYKLPFPLPDTLDIKNDTGIVNYQIDPFFGIDFILDKGKERSFLKIFTNGLITYTMTNDETDLKKILNISFNIIGELNANHEL</sequence>
<gene>
    <name evidence="1" type="ORF">BTDB27_001895</name>
</gene>
<reference evidence="1" key="2">
    <citation type="submission" date="2014-01" db="EMBL/GenBank/DDBJ databases">
        <authorList>
            <person name="Aslett M."/>
        </authorList>
    </citation>
    <scope>NUCLEOTIDE SEQUENCE [LARGE SCALE GENOMIC DNA]</scope>
    <source>
        <strain evidence="1">DB27</strain>
    </source>
</reference>
<organism evidence="1">
    <name type="scientific">Bacillus thuringiensis DB27</name>
    <dbReference type="NCBI Taxonomy" id="1431339"/>
    <lineage>
        <taxon>Bacteria</taxon>
        <taxon>Bacillati</taxon>
        <taxon>Bacillota</taxon>
        <taxon>Bacilli</taxon>
        <taxon>Bacillales</taxon>
        <taxon>Bacillaceae</taxon>
        <taxon>Bacillus</taxon>
        <taxon>Bacillus cereus group</taxon>
    </lineage>
</organism>
<reference evidence="1" key="1">
    <citation type="submission" date="2014-01" db="EMBL/GenBank/DDBJ databases">
        <title>Draft genome sequence of highly nematicidal Bacillus thuringiensis DB27.</title>
        <authorList>
            <person name="Iatsenko I."/>
            <person name="Pickard D."/>
            <person name="Corton C."/>
            <person name="Dougan G."/>
            <person name="Sommer R.J."/>
        </authorList>
    </citation>
    <scope>NUCLEOTIDE SEQUENCE [LARGE SCALE GENOMIC DNA]</scope>
    <source>
        <strain evidence="1">DB27</strain>
    </source>
</reference>
<proteinExistence type="predicted"/>
<dbReference type="Proteomes" id="UP000030682">
    <property type="component" value="Unassembled WGS sequence"/>
</dbReference>
<dbReference type="HOGENOM" id="CLU_1486263_0_0_9"/>
<protein>
    <submittedName>
        <fullName evidence="1">Uncharacterized protein</fullName>
    </submittedName>
</protein>
<dbReference type="AlphaFoldDB" id="W8Y2F3"/>
<dbReference type="EMBL" id="HG810017">
    <property type="protein sequence ID" value="CDN35553.1"/>
    <property type="molecule type" value="Genomic_DNA"/>
</dbReference>